<protein>
    <submittedName>
        <fullName evidence="2">Uncharacterized protein</fullName>
    </submittedName>
</protein>
<dbReference type="OrthoDB" id="41151at2759"/>
<evidence type="ECO:0000256" key="1">
    <source>
        <dbReference type="SAM" id="SignalP"/>
    </source>
</evidence>
<feature type="chain" id="PRO_5039900208" evidence="1">
    <location>
        <begin position="23"/>
        <end position="217"/>
    </location>
</feature>
<dbReference type="AlphaFoldDB" id="A0A9K3KR99"/>
<feature type="signal peptide" evidence="1">
    <location>
        <begin position="1"/>
        <end position="22"/>
    </location>
</feature>
<proteinExistence type="predicted"/>
<organism evidence="2 3">
    <name type="scientific">Nitzschia inconspicua</name>
    <dbReference type="NCBI Taxonomy" id="303405"/>
    <lineage>
        <taxon>Eukaryota</taxon>
        <taxon>Sar</taxon>
        <taxon>Stramenopiles</taxon>
        <taxon>Ochrophyta</taxon>
        <taxon>Bacillariophyta</taxon>
        <taxon>Bacillariophyceae</taxon>
        <taxon>Bacillariophycidae</taxon>
        <taxon>Bacillariales</taxon>
        <taxon>Bacillariaceae</taxon>
        <taxon>Nitzschia</taxon>
    </lineage>
</organism>
<gene>
    <name evidence="2" type="ORF">IV203_016489</name>
</gene>
<sequence>MAKTKLWTALSLLAVLLCNADAFLQKPASVFRTNSFERRISRTIETSSASAITVIQSIPTTLGIHSHRFRSPTALSDNKSGDDYNITEDDRDDDVCKEQDLELVADFRGRPAGVVMEDLNWRVHKLRLEEANTRRFLKAGPRFLPYEECRKWVQAWGNRWQSASEWENWIAAGEKRNSYIPSRPEEYFTRRGEWISWEHFLGVESSVEDVTDSDDQR</sequence>
<reference evidence="2" key="2">
    <citation type="submission" date="2021-04" db="EMBL/GenBank/DDBJ databases">
        <authorList>
            <person name="Podell S."/>
        </authorList>
    </citation>
    <scope>NUCLEOTIDE SEQUENCE</scope>
    <source>
        <strain evidence="2">Hildebrandi</strain>
    </source>
</reference>
<keyword evidence="3" id="KW-1185">Reference proteome</keyword>
<dbReference type="EMBL" id="JAGRRH010000020">
    <property type="protein sequence ID" value="KAG7347784.1"/>
    <property type="molecule type" value="Genomic_DNA"/>
</dbReference>
<evidence type="ECO:0000313" key="3">
    <source>
        <dbReference type="Proteomes" id="UP000693970"/>
    </source>
</evidence>
<dbReference type="Proteomes" id="UP000693970">
    <property type="component" value="Unassembled WGS sequence"/>
</dbReference>
<keyword evidence="1" id="KW-0732">Signal</keyword>
<accession>A0A9K3KR99</accession>
<evidence type="ECO:0000313" key="2">
    <source>
        <dbReference type="EMBL" id="KAG7347784.1"/>
    </source>
</evidence>
<reference evidence="2" key="1">
    <citation type="journal article" date="2021" name="Sci. Rep.">
        <title>Diploid genomic architecture of Nitzschia inconspicua, an elite biomass production diatom.</title>
        <authorList>
            <person name="Oliver A."/>
            <person name="Podell S."/>
            <person name="Pinowska A."/>
            <person name="Traller J.C."/>
            <person name="Smith S.R."/>
            <person name="McClure R."/>
            <person name="Beliaev A."/>
            <person name="Bohutskyi P."/>
            <person name="Hill E.A."/>
            <person name="Rabines A."/>
            <person name="Zheng H."/>
            <person name="Allen L.Z."/>
            <person name="Kuo A."/>
            <person name="Grigoriev I.V."/>
            <person name="Allen A.E."/>
            <person name="Hazlebeck D."/>
            <person name="Allen E.E."/>
        </authorList>
    </citation>
    <scope>NUCLEOTIDE SEQUENCE</scope>
    <source>
        <strain evidence="2">Hildebrandi</strain>
    </source>
</reference>
<name>A0A9K3KR99_9STRA</name>
<comment type="caution">
    <text evidence="2">The sequence shown here is derived from an EMBL/GenBank/DDBJ whole genome shotgun (WGS) entry which is preliminary data.</text>
</comment>